<keyword evidence="1" id="KW-0732">Signal</keyword>
<dbReference type="Proteomes" id="UP000516384">
    <property type="component" value="Chromosome"/>
</dbReference>
<gene>
    <name evidence="2" type="ORF">IAQ67_18485</name>
</gene>
<protein>
    <recommendedName>
        <fullName evidence="4">PepSY domain-containing protein</fullName>
    </recommendedName>
</protein>
<feature type="signal peptide" evidence="1">
    <location>
        <begin position="1"/>
        <end position="24"/>
    </location>
</feature>
<evidence type="ECO:0000256" key="1">
    <source>
        <dbReference type="SAM" id="SignalP"/>
    </source>
</evidence>
<evidence type="ECO:0000313" key="3">
    <source>
        <dbReference type="Proteomes" id="UP000516384"/>
    </source>
</evidence>
<evidence type="ECO:0000313" key="2">
    <source>
        <dbReference type="EMBL" id="QNR65850.1"/>
    </source>
</evidence>
<dbReference type="EMBL" id="CP061172">
    <property type="protein sequence ID" value="QNR65850.1"/>
    <property type="molecule type" value="Genomic_DNA"/>
</dbReference>
<reference evidence="2 3" key="1">
    <citation type="submission" date="2020-09" db="EMBL/GenBank/DDBJ databases">
        <title>Characterization of Paenibacillus peoriae strain ZF390 with broad-spectrum antimicrobial activity as a potential biocontrol agent.</title>
        <authorList>
            <person name="Li L."/>
            <person name="Zhao Y."/>
            <person name="Li B."/>
            <person name="Xie X."/>
        </authorList>
    </citation>
    <scope>NUCLEOTIDE SEQUENCE [LARGE SCALE GENOMIC DNA]</scope>
    <source>
        <strain evidence="2 3">ZF390</strain>
    </source>
</reference>
<dbReference type="AlphaFoldDB" id="A0A7H0Y442"/>
<feature type="chain" id="PRO_5028924634" description="PepSY domain-containing protein" evidence="1">
    <location>
        <begin position="25"/>
        <end position="341"/>
    </location>
</feature>
<accession>A0A7H0Y442</accession>
<sequence length="341" mass="38060">MRKFRWISAVAVLIFVATALPVQAATIPAAAETTDKQVGSLTPTVVSRLEKAVQELIGSKTAFQFDDVTDMGKTWIVEGELEDGTATLQTEYNKEKNRVDSTTIRYKISSLGKAMNVPLKTKVLNSAKAFDRKRPLQFEAFWRVKSPYQSNKPSNYWVFWGAGEQASSLYVDVDRGNAITINADYALKQVDPVLLNRAMNTFKRVSGQRIKVQHASRYKDETKGLSYWSFEDANEASEVKISAVTGKVLAVSTYGVDWNDDADFKKTFASPKYTASEALKLVKPKAQMLFNINLTGYKVKVQGNQYTFSKQQKGTDSIVAKVNKKGTFYAYSLHSSDGKML</sequence>
<dbReference type="RefSeq" id="WP_103048641.1">
    <property type="nucleotide sequence ID" value="NZ_CP061172.1"/>
</dbReference>
<name>A0A7H0Y442_9BACL</name>
<organism evidence="2 3">
    <name type="scientific">Paenibacillus peoriae</name>
    <dbReference type="NCBI Taxonomy" id="59893"/>
    <lineage>
        <taxon>Bacteria</taxon>
        <taxon>Bacillati</taxon>
        <taxon>Bacillota</taxon>
        <taxon>Bacilli</taxon>
        <taxon>Bacillales</taxon>
        <taxon>Paenibacillaceae</taxon>
        <taxon>Paenibacillus</taxon>
    </lineage>
</organism>
<evidence type="ECO:0008006" key="4">
    <source>
        <dbReference type="Google" id="ProtNLM"/>
    </source>
</evidence>
<proteinExistence type="predicted"/>